<dbReference type="PANTHER" id="PTHR40115">
    <property type="entry name" value="INNER MEMBRANE PROTEIN WITH PEPSY TM HELIX"/>
    <property type="match status" value="1"/>
</dbReference>
<reference evidence="3" key="2">
    <citation type="submission" date="2020-09" db="EMBL/GenBank/DDBJ databases">
        <authorList>
            <person name="Sun Q."/>
            <person name="Ohkuma M."/>
        </authorList>
    </citation>
    <scope>NUCLEOTIDE SEQUENCE</scope>
    <source>
        <strain evidence="3">JCM 31311</strain>
    </source>
</reference>
<evidence type="ECO:0000256" key="2">
    <source>
        <dbReference type="SAM" id="Phobius"/>
    </source>
</evidence>
<organism evidence="3 4">
    <name type="scientific">Deinococcus ruber</name>
    <dbReference type="NCBI Taxonomy" id="1848197"/>
    <lineage>
        <taxon>Bacteria</taxon>
        <taxon>Thermotogati</taxon>
        <taxon>Deinococcota</taxon>
        <taxon>Deinococci</taxon>
        <taxon>Deinococcales</taxon>
        <taxon>Deinococcaceae</taxon>
        <taxon>Deinococcus</taxon>
    </lineage>
</organism>
<keyword evidence="2" id="KW-1133">Transmembrane helix</keyword>
<feature type="transmembrane region" description="Helical" evidence="2">
    <location>
        <begin position="171"/>
        <end position="190"/>
    </location>
</feature>
<dbReference type="EMBL" id="BMQL01000009">
    <property type="protein sequence ID" value="GGR07520.1"/>
    <property type="molecule type" value="Genomic_DNA"/>
</dbReference>
<evidence type="ECO:0000256" key="1">
    <source>
        <dbReference type="SAM" id="MobiDB-lite"/>
    </source>
</evidence>
<evidence type="ECO:0000313" key="3">
    <source>
        <dbReference type="EMBL" id="GGR07520.1"/>
    </source>
</evidence>
<keyword evidence="2" id="KW-0472">Membrane</keyword>
<accession>A0A918C5D4</accession>
<name>A0A918C5D4_9DEIO</name>
<keyword evidence="4" id="KW-1185">Reference proteome</keyword>
<dbReference type="PANTHER" id="PTHR40115:SF1">
    <property type="entry name" value="INNER MEMBRANE PROTEIN WITH PEPSY TM HELIX"/>
    <property type="match status" value="1"/>
</dbReference>
<comment type="caution">
    <text evidence="3">The sequence shown here is derived from an EMBL/GenBank/DDBJ whole genome shotgun (WGS) entry which is preliminary data.</text>
</comment>
<dbReference type="RefSeq" id="WP_229776005.1">
    <property type="nucleotide sequence ID" value="NZ_BMQL01000009.1"/>
</dbReference>
<proteinExistence type="predicted"/>
<reference evidence="3" key="1">
    <citation type="journal article" date="2014" name="Int. J. Syst. Evol. Microbiol.">
        <title>Complete genome sequence of Corynebacterium casei LMG S-19264T (=DSM 44701T), isolated from a smear-ripened cheese.</title>
        <authorList>
            <consortium name="US DOE Joint Genome Institute (JGI-PGF)"/>
            <person name="Walter F."/>
            <person name="Albersmeier A."/>
            <person name="Kalinowski J."/>
            <person name="Ruckert C."/>
        </authorList>
    </citation>
    <scope>NUCLEOTIDE SEQUENCE</scope>
    <source>
        <strain evidence="3">JCM 31311</strain>
    </source>
</reference>
<gene>
    <name evidence="3" type="ORF">GCM10008957_20260</name>
</gene>
<sequence length="217" mass="23333">MSSASTPERPAPDSQAIKAARRPRTLKNRSYQVARWLHVYTSMISLLIVLFFSVTGVMLNHPEWTFGSTEQRQEVKGTLPQDWKAGTAVDWLKVTAALEKAGLRGTAGDYRADTSGDTLSFRAPGYSADVTIDPSSGSYTASVDSQGWVAAMGDLHRGRDAGSAWSVALDLAGYFLILIAVTGLAMLLYLKKLRLSGILSLLGGAVLVGILMKLALK</sequence>
<dbReference type="AlphaFoldDB" id="A0A918C5D4"/>
<dbReference type="InterPro" id="IPR032307">
    <property type="entry name" value="PepSY_TM-like_2"/>
</dbReference>
<feature type="transmembrane region" description="Helical" evidence="2">
    <location>
        <begin position="37"/>
        <end position="59"/>
    </location>
</feature>
<dbReference type="Proteomes" id="UP000603865">
    <property type="component" value="Unassembled WGS sequence"/>
</dbReference>
<evidence type="ECO:0000313" key="4">
    <source>
        <dbReference type="Proteomes" id="UP000603865"/>
    </source>
</evidence>
<keyword evidence="2" id="KW-0812">Transmembrane</keyword>
<feature type="transmembrane region" description="Helical" evidence="2">
    <location>
        <begin position="197"/>
        <end position="216"/>
    </location>
</feature>
<dbReference type="Pfam" id="PF16357">
    <property type="entry name" value="PepSY_TM_like_2"/>
    <property type="match status" value="1"/>
</dbReference>
<protein>
    <submittedName>
        <fullName evidence="3">Peptidase</fullName>
    </submittedName>
</protein>
<feature type="region of interest" description="Disordered" evidence="1">
    <location>
        <begin position="1"/>
        <end position="20"/>
    </location>
</feature>